<evidence type="ECO:0000256" key="11">
    <source>
        <dbReference type="ARBA" id="ARBA00022984"/>
    </source>
</evidence>
<name>A0AA90NW36_9GAMM</name>
<evidence type="ECO:0000256" key="18">
    <source>
        <dbReference type="HAMAP-Rule" id="MF_01631"/>
    </source>
</evidence>
<feature type="binding site" evidence="18">
    <location>
        <position position="379"/>
    </location>
    <ligand>
        <name>UDP-N-acetyl-alpha-D-glucosamine</name>
        <dbReference type="ChEBI" id="CHEBI:57705"/>
    </ligand>
</feature>
<dbReference type="Proteomes" id="UP001178148">
    <property type="component" value="Unassembled WGS sequence"/>
</dbReference>
<feature type="binding site" evidence="18">
    <location>
        <position position="106"/>
    </location>
    <ligand>
        <name>Mg(2+)</name>
        <dbReference type="ChEBI" id="CHEBI:18420"/>
    </ligand>
</feature>
<dbReference type="InterPro" id="IPR029044">
    <property type="entry name" value="Nucleotide-diphossugar_trans"/>
</dbReference>
<feature type="binding site" evidence="18">
    <location>
        <position position="171"/>
    </location>
    <ligand>
        <name>UDP-N-acetyl-alpha-D-glucosamine</name>
        <dbReference type="ChEBI" id="CHEBI:57705"/>
    </ligand>
</feature>
<evidence type="ECO:0000313" key="20">
    <source>
        <dbReference type="EMBL" id="MDP0587961.1"/>
    </source>
</evidence>
<evidence type="ECO:0000256" key="7">
    <source>
        <dbReference type="ARBA" id="ARBA00022723"/>
    </source>
</evidence>
<dbReference type="GO" id="GO:0005737">
    <property type="term" value="C:cytoplasm"/>
    <property type="evidence" value="ECO:0007669"/>
    <property type="project" value="UniProtKB-SubCell"/>
</dbReference>
<comment type="subcellular location">
    <subcellularLocation>
        <location evidence="1 18">Cytoplasm</location>
    </subcellularLocation>
</comment>
<keyword evidence="21" id="KW-1185">Reference proteome</keyword>
<comment type="caution">
    <text evidence="20">The sequence shown here is derived from an EMBL/GenBank/DDBJ whole genome shotgun (WGS) entry which is preliminary data.</text>
</comment>
<dbReference type="GO" id="GO:0009252">
    <property type="term" value="P:peptidoglycan biosynthetic process"/>
    <property type="evidence" value="ECO:0007669"/>
    <property type="project" value="UniProtKB-UniRule"/>
</dbReference>
<dbReference type="PANTHER" id="PTHR43584:SF3">
    <property type="entry name" value="BIFUNCTIONAL PROTEIN GLMU"/>
    <property type="match status" value="1"/>
</dbReference>
<feature type="binding site" evidence="18">
    <location>
        <begin position="388"/>
        <end position="389"/>
    </location>
    <ligand>
        <name>acetyl-CoA</name>
        <dbReference type="ChEBI" id="CHEBI:57288"/>
    </ligand>
</feature>
<keyword evidence="7 18" id="KW-0479">Metal-binding</keyword>
<evidence type="ECO:0000256" key="5">
    <source>
        <dbReference type="ARBA" id="ARBA00022679"/>
    </source>
</evidence>
<proteinExistence type="inferred from homology"/>
<feature type="binding site" evidence="18">
    <location>
        <begin position="104"/>
        <end position="106"/>
    </location>
    <ligand>
        <name>UDP-N-acetyl-alpha-D-glucosamine</name>
        <dbReference type="ChEBI" id="CHEBI:57705"/>
    </ligand>
</feature>
<feature type="binding site" evidence="18">
    <location>
        <position position="353"/>
    </location>
    <ligand>
        <name>UDP-N-acetyl-alpha-D-glucosamine</name>
        <dbReference type="ChEBI" id="CHEBI:57705"/>
    </ligand>
</feature>
<comment type="caution">
    <text evidence="18">Lacks conserved residue(s) required for the propagation of feature annotation.</text>
</comment>
<feature type="binding site" evidence="18">
    <location>
        <position position="335"/>
    </location>
    <ligand>
        <name>UDP-N-acetyl-alpha-D-glucosamine</name>
        <dbReference type="ChEBI" id="CHEBI:57705"/>
    </ligand>
</feature>
<comment type="function">
    <text evidence="17 18">Catalyzes the last two sequential reactions in the de novo biosynthetic pathway for UDP-N-acetylglucosamine (UDP-GlcNAc). The C-terminal domain catalyzes the transfer of acetyl group from acetyl coenzyme A to glucosamine-1-phosphate (GlcN-1-P) to produce N-acetylglucosamine-1-phosphate (GlcNAc-1-P), which is converted into UDP-GlcNAc by the transfer of uridine 5-monophosphate (from uridine 5-triphosphate), a reaction catalyzed by the N-terminal domain.</text>
</comment>
<comment type="catalytic activity">
    <reaction evidence="15 18">
        <text>alpha-D-glucosamine 1-phosphate + acetyl-CoA = N-acetyl-alpha-D-glucosamine 1-phosphate + CoA + H(+)</text>
        <dbReference type="Rhea" id="RHEA:13725"/>
        <dbReference type="ChEBI" id="CHEBI:15378"/>
        <dbReference type="ChEBI" id="CHEBI:57287"/>
        <dbReference type="ChEBI" id="CHEBI:57288"/>
        <dbReference type="ChEBI" id="CHEBI:57776"/>
        <dbReference type="ChEBI" id="CHEBI:58516"/>
        <dbReference type="EC" id="2.3.1.157"/>
    </reaction>
</comment>
<evidence type="ECO:0000256" key="9">
    <source>
        <dbReference type="ARBA" id="ARBA00022842"/>
    </source>
</evidence>
<feature type="binding site" evidence="18">
    <location>
        <position position="382"/>
    </location>
    <ligand>
        <name>acetyl-CoA</name>
        <dbReference type="ChEBI" id="CHEBI:57288"/>
    </ligand>
</feature>
<feature type="binding site" evidence="18">
    <location>
        <position position="141"/>
    </location>
    <ligand>
        <name>UDP-N-acetyl-alpha-D-glucosamine</name>
        <dbReference type="ChEBI" id="CHEBI:57705"/>
    </ligand>
</feature>
<feature type="binding site" evidence="18">
    <location>
        <position position="156"/>
    </location>
    <ligand>
        <name>UDP-N-acetyl-alpha-D-glucosamine</name>
        <dbReference type="ChEBI" id="CHEBI:57705"/>
    </ligand>
</feature>
<dbReference type="EMBL" id="JASXSV010000002">
    <property type="protein sequence ID" value="MDP0587961.1"/>
    <property type="molecule type" value="Genomic_DNA"/>
</dbReference>
<feature type="binding site" evidence="18">
    <location>
        <begin position="82"/>
        <end position="83"/>
    </location>
    <ligand>
        <name>UDP-N-acetyl-alpha-D-glucosamine</name>
        <dbReference type="ChEBI" id="CHEBI:57705"/>
    </ligand>
</feature>
<feature type="region of interest" description="N-acetyltransferase" evidence="18">
    <location>
        <begin position="253"/>
        <end position="460"/>
    </location>
</feature>
<evidence type="ECO:0000313" key="21">
    <source>
        <dbReference type="Proteomes" id="UP001178148"/>
    </source>
</evidence>
<keyword evidence="8 18" id="KW-0677">Repeat</keyword>
<dbReference type="InterPro" id="IPR038009">
    <property type="entry name" value="GlmU_C_LbH"/>
</dbReference>
<dbReference type="EC" id="2.7.7.23" evidence="18"/>
<feature type="domain" description="MobA-like NTP transferase" evidence="19">
    <location>
        <begin position="6"/>
        <end position="126"/>
    </location>
</feature>
<dbReference type="Pfam" id="PF00132">
    <property type="entry name" value="Hexapep"/>
    <property type="match status" value="1"/>
</dbReference>
<dbReference type="GO" id="GO:0003977">
    <property type="term" value="F:UDP-N-acetylglucosamine diphosphorylase activity"/>
    <property type="evidence" value="ECO:0007669"/>
    <property type="project" value="UniProtKB-UniRule"/>
</dbReference>
<feature type="binding site" evidence="18">
    <location>
        <position position="22"/>
    </location>
    <ligand>
        <name>UDP-N-acetyl-alpha-D-glucosamine</name>
        <dbReference type="ChEBI" id="CHEBI:57705"/>
    </ligand>
</feature>
<comment type="subunit">
    <text evidence="18">Homotrimer.</text>
</comment>
<evidence type="ECO:0000256" key="12">
    <source>
        <dbReference type="ARBA" id="ARBA00023268"/>
    </source>
</evidence>
<evidence type="ECO:0000256" key="10">
    <source>
        <dbReference type="ARBA" id="ARBA00022960"/>
    </source>
</evidence>
<keyword evidence="14 18" id="KW-0961">Cell wall biogenesis/degradation</keyword>
<feature type="binding site" evidence="18">
    <location>
        <position position="425"/>
    </location>
    <ligand>
        <name>acetyl-CoA</name>
        <dbReference type="ChEBI" id="CHEBI:57288"/>
    </ligand>
</feature>
<comment type="cofactor">
    <cofactor evidence="18">
        <name>Mg(2+)</name>
        <dbReference type="ChEBI" id="CHEBI:18420"/>
    </cofactor>
    <text evidence="18">Binds 1 Mg(2+) ion per subunit.</text>
</comment>
<comment type="similarity">
    <text evidence="2 18">In the C-terminal section; belongs to the transferase hexapeptide repeat family.</text>
</comment>
<dbReference type="GO" id="GO:0006048">
    <property type="term" value="P:UDP-N-acetylglucosamine biosynthetic process"/>
    <property type="evidence" value="ECO:0007669"/>
    <property type="project" value="InterPro"/>
</dbReference>
<comment type="pathway">
    <text evidence="18">Bacterial outer membrane biogenesis; LPS lipid A biosynthesis.</text>
</comment>
<dbReference type="GO" id="GO:0016020">
    <property type="term" value="C:membrane"/>
    <property type="evidence" value="ECO:0007669"/>
    <property type="project" value="GOC"/>
</dbReference>
<dbReference type="InterPro" id="IPR050065">
    <property type="entry name" value="GlmU-like"/>
</dbReference>
<dbReference type="InterPro" id="IPR001451">
    <property type="entry name" value="Hexapep"/>
</dbReference>
<dbReference type="HAMAP" id="MF_01631">
    <property type="entry name" value="GlmU"/>
    <property type="match status" value="1"/>
</dbReference>
<gene>
    <name evidence="18 20" type="primary">glmU</name>
    <name evidence="20" type="ORF">QS748_01630</name>
</gene>
<dbReference type="SUPFAM" id="SSF51161">
    <property type="entry name" value="Trimeric LpxA-like enzymes"/>
    <property type="match status" value="1"/>
</dbReference>
<evidence type="ECO:0000256" key="13">
    <source>
        <dbReference type="ARBA" id="ARBA00023315"/>
    </source>
</evidence>
<dbReference type="PANTHER" id="PTHR43584">
    <property type="entry name" value="NUCLEOTIDYL TRANSFERASE"/>
    <property type="match status" value="1"/>
</dbReference>
<organism evidence="20 21">
    <name type="scientific">Candidatus Endonucleibacter bathymodioli</name>
    <dbReference type="NCBI Taxonomy" id="539814"/>
    <lineage>
        <taxon>Bacteria</taxon>
        <taxon>Pseudomonadati</taxon>
        <taxon>Pseudomonadota</taxon>
        <taxon>Gammaproteobacteria</taxon>
        <taxon>Oceanospirillales</taxon>
        <taxon>Endozoicomonadaceae</taxon>
        <taxon>Candidatus Endonucleibacter</taxon>
    </lineage>
</organism>
<comment type="similarity">
    <text evidence="3 18">In the N-terminal section; belongs to the N-acetylglucosamine-1-phosphate uridyltransferase family.</text>
</comment>
<dbReference type="GO" id="GO:0000902">
    <property type="term" value="P:cell morphogenesis"/>
    <property type="evidence" value="ECO:0007669"/>
    <property type="project" value="UniProtKB-UniRule"/>
</dbReference>
<dbReference type="CDD" id="cd03353">
    <property type="entry name" value="LbH_GlmU_C"/>
    <property type="match status" value="1"/>
</dbReference>
<dbReference type="InterPro" id="IPR011004">
    <property type="entry name" value="Trimer_LpxA-like_sf"/>
</dbReference>
<keyword evidence="11 18" id="KW-0573">Peptidoglycan synthesis</keyword>
<feature type="binding site" evidence="18">
    <location>
        <position position="442"/>
    </location>
    <ligand>
        <name>acetyl-CoA</name>
        <dbReference type="ChEBI" id="CHEBI:57288"/>
    </ligand>
</feature>
<dbReference type="Pfam" id="PF12804">
    <property type="entry name" value="NTP_transf_3"/>
    <property type="match status" value="1"/>
</dbReference>
<comment type="catalytic activity">
    <reaction evidence="16 18">
        <text>N-acetyl-alpha-D-glucosamine 1-phosphate + UTP + H(+) = UDP-N-acetyl-alpha-D-glucosamine + diphosphate</text>
        <dbReference type="Rhea" id="RHEA:13509"/>
        <dbReference type="ChEBI" id="CHEBI:15378"/>
        <dbReference type="ChEBI" id="CHEBI:33019"/>
        <dbReference type="ChEBI" id="CHEBI:46398"/>
        <dbReference type="ChEBI" id="CHEBI:57705"/>
        <dbReference type="ChEBI" id="CHEBI:57776"/>
        <dbReference type="EC" id="2.7.7.23"/>
    </reaction>
</comment>
<keyword evidence="10 18" id="KW-0133">Cell shape</keyword>
<keyword evidence="12 18" id="KW-0511">Multifunctional enzyme</keyword>
<evidence type="ECO:0000256" key="6">
    <source>
        <dbReference type="ARBA" id="ARBA00022695"/>
    </source>
</evidence>
<evidence type="ECO:0000256" key="14">
    <source>
        <dbReference type="ARBA" id="ARBA00023316"/>
    </source>
</evidence>
<feature type="binding site" evidence="18">
    <location>
        <position position="368"/>
    </location>
    <ligand>
        <name>UDP-N-acetyl-alpha-D-glucosamine</name>
        <dbReference type="ChEBI" id="CHEBI:57705"/>
    </ligand>
</feature>
<dbReference type="GO" id="GO:0008360">
    <property type="term" value="P:regulation of cell shape"/>
    <property type="evidence" value="ECO:0007669"/>
    <property type="project" value="UniProtKB-KW"/>
</dbReference>
<keyword evidence="4 18" id="KW-0963">Cytoplasm</keyword>
<reference evidence="20 21" key="1">
    <citation type="journal article" date="2023" name="bioRxiv">
        <title>An intranuclear bacterial parasite of deep-sea mussels expresses apoptosis inhibitors acquired from its host.</title>
        <authorList>
            <person name="Gonzalez Porras M.A."/>
            <person name="Assie A."/>
            <person name="Tietjen M."/>
            <person name="Violette M."/>
            <person name="Kleiner M."/>
            <person name="Gruber-Vodicka H."/>
            <person name="Dubilier N."/>
            <person name="Leisch N."/>
        </authorList>
    </citation>
    <scope>NUCLEOTIDE SEQUENCE [LARGE SCALE GENOMIC DNA]</scope>
    <source>
        <strain evidence="20">IAP13</strain>
    </source>
</reference>
<dbReference type="NCBIfam" id="TIGR01173">
    <property type="entry name" value="glmU"/>
    <property type="match status" value="1"/>
</dbReference>
<comment type="pathway">
    <text evidence="18">Nucleotide-sugar biosynthesis; UDP-N-acetyl-alpha-D-glucosamine biosynthesis; UDP-N-acetyl-alpha-D-glucosamine from N-acetyl-alpha-D-glucosamine 1-phosphate: step 1/1.</text>
</comment>
<feature type="binding site" evidence="18">
    <location>
        <position position="229"/>
    </location>
    <ligand>
        <name>UDP-N-acetyl-alpha-D-glucosamine</name>
        <dbReference type="ChEBI" id="CHEBI:57705"/>
    </ligand>
</feature>
<keyword evidence="5 18" id="KW-0808">Transferase</keyword>
<dbReference type="Gene3D" id="2.160.10.10">
    <property type="entry name" value="Hexapeptide repeat proteins"/>
    <property type="match status" value="1"/>
</dbReference>
<evidence type="ECO:0000256" key="2">
    <source>
        <dbReference type="ARBA" id="ARBA00007707"/>
    </source>
</evidence>
<keyword evidence="6 18" id="KW-0548">Nucleotidyltransferase</keyword>
<evidence type="ECO:0000259" key="19">
    <source>
        <dbReference type="Pfam" id="PF12804"/>
    </source>
</evidence>
<keyword evidence="9 18" id="KW-0460">Magnesium</keyword>
<dbReference type="GO" id="GO:0071555">
    <property type="term" value="P:cell wall organization"/>
    <property type="evidence" value="ECO:0007669"/>
    <property type="project" value="UniProtKB-KW"/>
</dbReference>
<dbReference type="InterPro" id="IPR025877">
    <property type="entry name" value="MobA-like_NTP_Trfase"/>
</dbReference>
<evidence type="ECO:0000256" key="4">
    <source>
        <dbReference type="ARBA" id="ARBA00022490"/>
    </source>
</evidence>
<feature type="binding site" evidence="18">
    <location>
        <begin position="8"/>
        <end position="11"/>
    </location>
    <ligand>
        <name>UDP-N-acetyl-alpha-D-glucosamine</name>
        <dbReference type="ChEBI" id="CHEBI:57705"/>
    </ligand>
</feature>
<dbReference type="SUPFAM" id="SSF53448">
    <property type="entry name" value="Nucleotide-diphospho-sugar transferases"/>
    <property type="match status" value="1"/>
</dbReference>
<accession>A0AA90NW36</accession>
<dbReference type="GO" id="GO:0000287">
    <property type="term" value="F:magnesium ion binding"/>
    <property type="evidence" value="ECO:0007669"/>
    <property type="project" value="UniProtKB-UniRule"/>
</dbReference>
<dbReference type="Gene3D" id="3.90.550.10">
    <property type="entry name" value="Spore Coat Polysaccharide Biosynthesis Protein SpsA, Chain A"/>
    <property type="match status" value="1"/>
</dbReference>
<evidence type="ECO:0000256" key="17">
    <source>
        <dbReference type="ARBA" id="ARBA00049628"/>
    </source>
</evidence>
<feature type="binding site" evidence="18">
    <location>
        <position position="77"/>
    </location>
    <ligand>
        <name>UDP-N-acetyl-alpha-D-glucosamine</name>
        <dbReference type="ChEBI" id="CHEBI:57705"/>
    </ligand>
</feature>
<evidence type="ECO:0000256" key="16">
    <source>
        <dbReference type="ARBA" id="ARBA00048493"/>
    </source>
</evidence>
<evidence type="ECO:0000256" key="8">
    <source>
        <dbReference type="ARBA" id="ARBA00022737"/>
    </source>
</evidence>
<dbReference type="AlphaFoldDB" id="A0AA90NW36"/>
<feature type="region of interest" description="Linker" evidence="18">
    <location>
        <begin position="232"/>
        <end position="252"/>
    </location>
</feature>
<evidence type="ECO:0000256" key="3">
    <source>
        <dbReference type="ARBA" id="ARBA00007947"/>
    </source>
</evidence>
<evidence type="ECO:0000256" key="1">
    <source>
        <dbReference type="ARBA" id="ARBA00004496"/>
    </source>
</evidence>
<dbReference type="GO" id="GO:0009245">
    <property type="term" value="P:lipid A biosynthetic process"/>
    <property type="evidence" value="ECO:0007669"/>
    <property type="project" value="UniProtKB-UniRule"/>
</dbReference>
<feature type="binding site" evidence="18">
    <location>
        <position position="229"/>
    </location>
    <ligand>
        <name>Mg(2+)</name>
        <dbReference type="ChEBI" id="CHEBI:18420"/>
    </ligand>
</feature>
<feature type="region of interest" description="Pyrophosphorylase" evidence="18">
    <location>
        <begin position="1"/>
        <end position="231"/>
    </location>
</feature>
<dbReference type="GO" id="GO:0019134">
    <property type="term" value="F:glucosamine-1-phosphate N-acetyltransferase activity"/>
    <property type="evidence" value="ECO:0007669"/>
    <property type="project" value="UniProtKB-UniRule"/>
</dbReference>
<evidence type="ECO:0000256" key="15">
    <source>
        <dbReference type="ARBA" id="ARBA00048247"/>
    </source>
</evidence>
<sequence>MRTDIVILAAGKGSRMKSSLPKVLHSIAGKPMLERVIMAASASLGKEVFGDIHVVLGHESDQILSALSNYDVNWVQQREQCGTGHAVKQALPSVKNADVVLVIYGDIPLIKAETLMSLIEVSRGEHLVLLTAIFADPCGYGRIVKDVQGHVQAIVEHKDADAKQLAINEVNTGIMAVPGRYIEGWLNKLKNSNSQREFYLTDIVNMAVRENVKIHCVQPASLVEVQGVNNLLQLSDLERAYQQQQAKEMMLAGVTIMDPQRVDFRGEIKVGRDVVLDVNVVFEGDVILGNNVVVEANCIIRNSRISDGAIIKANSIIEDSEVLKNCKVGPFARLRPGTELDDGVIVGNFVEVKKSRIGRNSKINHLTYVGDAEIGVGVNVGAGVVTCNYDGVNKHKTVIGDGAFIGTNSSLVAPVTIGKRATTAAGSTITRTVSDDELGVARGRQRNIRDWRRPTKNKVD</sequence>
<protein>
    <recommendedName>
        <fullName evidence="18">Bifunctional protein GlmU</fullName>
    </recommendedName>
    <domain>
        <recommendedName>
            <fullName evidence="18">UDP-N-acetylglucosamine pyrophosphorylase</fullName>
            <ecNumber evidence="18">2.7.7.23</ecNumber>
        </recommendedName>
        <alternativeName>
            <fullName evidence="18">N-acetylglucosamine-1-phosphate uridyltransferase</fullName>
        </alternativeName>
    </domain>
    <domain>
        <recommendedName>
            <fullName evidence="18">Glucosamine-1-phosphate N-acetyltransferase</fullName>
            <ecNumber evidence="18">2.3.1.157</ecNumber>
        </recommendedName>
    </domain>
</protein>
<dbReference type="CDD" id="cd02540">
    <property type="entry name" value="GT2_GlmU_N_bac"/>
    <property type="match status" value="1"/>
</dbReference>
<dbReference type="InterPro" id="IPR005882">
    <property type="entry name" value="Bifunctional_GlmU"/>
</dbReference>
<feature type="active site" description="Proton acceptor" evidence="18">
    <location>
        <position position="365"/>
    </location>
</feature>
<dbReference type="EC" id="2.3.1.157" evidence="18"/>
<keyword evidence="13 18" id="KW-0012">Acyltransferase</keyword>
<comment type="pathway">
    <text evidence="18">Nucleotide-sugar biosynthesis; UDP-N-acetyl-alpha-D-glucosamine biosynthesis; N-acetyl-alpha-D-glucosamine 1-phosphate from alpha-D-glucosamine 6-phosphate (route II): step 2/2.</text>
</comment>